<keyword evidence="1" id="KW-0812">Transmembrane</keyword>
<organism evidence="2 3">
    <name type="scientific">Candidatus Cohnella colombiensis</name>
    <dbReference type="NCBI Taxonomy" id="3121368"/>
    <lineage>
        <taxon>Bacteria</taxon>
        <taxon>Bacillati</taxon>
        <taxon>Bacillota</taxon>
        <taxon>Bacilli</taxon>
        <taxon>Bacillales</taxon>
        <taxon>Paenibacillaceae</taxon>
        <taxon>Cohnella</taxon>
    </lineage>
</organism>
<gene>
    <name evidence="2" type="ORF">P0Y55_09390</name>
</gene>
<feature type="transmembrane region" description="Helical" evidence="1">
    <location>
        <begin position="331"/>
        <end position="353"/>
    </location>
</feature>
<sequence>MHQFTPKGNNAIRLSILMGFASLLVVAGVVYSPSEAFRASLTGLQIWWTQVFPGLLPPLILAELLATSGLLHGLATLSEPLTRLLFRLPGASGWAIAFGWCAGIPVGALETSRLRERELIQDDDVDTLLIVSHFPNPFLIILVIGCGFLQSPMLGWAIAIGLWLSVIITGIIWAHFVKGKKYTRIHDSSNTTPEDFRASDALASPSLFERALDVASTVRESDSRPFGKQLADSVSRTVTTLMIIGGLMMMCSVFIRLLQIWMPGNDFWITFAGLYDMHLGAYEGSKSALFASAPVYTAALLAAALAWSGWSGLLQARAAFGAASPFPWGRLIAGRLLHGGIALLITFPLASFFTSEQVALFANRYLPFHWRSVDAWASDQPLPNGWLHLSDTLIVAIASFSVFLLLALAAALIRPKPPKNRD</sequence>
<keyword evidence="1" id="KW-0472">Membrane</keyword>
<feature type="transmembrane region" description="Helical" evidence="1">
    <location>
        <begin position="51"/>
        <end position="71"/>
    </location>
</feature>
<evidence type="ECO:0008006" key="4">
    <source>
        <dbReference type="Google" id="ProtNLM"/>
    </source>
</evidence>
<evidence type="ECO:0000313" key="3">
    <source>
        <dbReference type="Proteomes" id="UP001178662"/>
    </source>
</evidence>
<feature type="transmembrane region" description="Helical" evidence="1">
    <location>
        <begin position="91"/>
        <end position="109"/>
    </location>
</feature>
<feature type="transmembrane region" description="Helical" evidence="1">
    <location>
        <begin position="393"/>
        <end position="413"/>
    </location>
</feature>
<accession>A0AA95F3K7</accession>
<dbReference type="Proteomes" id="UP001178662">
    <property type="component" value="Chromosome"/>
</dbReference>
<feature type="transmembrane region" description="Helical" evidence="1">
    <location>
        <begin position="156"/>
        <end position="176"/>
    </location>
</feature>
<keyword evidence="1" id="KW-1133">Transmembrane helix</keyword>
<feature type="transmembrane region" description="Helical" evidence="1">
    <location>
        <begin position="238"/>
        <end position="258"/>
    </location>
</feature>
<reference evidence="2" key="1">
    <citation type="submission" date="2023-03" db="EMBL/GenBank/DDBJ databases">
        <title>Andean soil-derived lignocellulolytic bacterial consortium as a source of novel taxa and putative plastic-active enzymes.</title>
        <authorList>
            <person name="Diaz-Garcia L."/>
            <person name="Chuvochina M."/>
            <person name="Feuerriegel G."/>
            <person name="Bunk B."/>
            <person name="Sproer C."/>
            <person name="Streit W.R."/>
            <person name="Rodriguez L.M."/>
            <person name="Overmann J."/>
            <person name="Jimenez D.J."/>
        </authorList>
    </citation>
    <scope>NUCLEOTIDE SEQUENCE</scope>
    <source>
        <strain evidence="2">MAG 2441</strain>
    </source>
</reference>
<evidence type="ECO:0000256" key="1">
    <source>
        <dbReference type="SAM" id="Phobius"/>
    </source>
</evidence>
<name>A0AA95F3K7_9BACL</name>
<protein>
    <recommendedName>
        <fullName evidence="4">Nucleoside recognition domain-containing protein</fullName>
    </recommendedName>
</protein>
<dbReference type="EMBL" id="CP119317">
    <property type="protein sequence ID" value="WEK56238.1"/>
    <property type="molecule type" value="Genomic_DNA"/>
</dbReference>
<keyword evidence="3" id="KW-1185">Reference proteome</keyword>
<feature type="transmembrane region" description="Helical" evidence="1">
    <location>
        <begin position="288"/>
        <end position="310"/>
    </location>
</feature>
<evidence type="ECO:0000313" key="2">
    <source>
        <dbReference type="EMBL" id="WEK56238.1"/>
    </source>
</evidence>
<feature type="transmembrane region" description="Helical" evidence="1">
    <location>
        <begin position="12"/>
        <end position="31"/>
    </location>
</feature>
<proteinExistence type="predicted"/>
<dbReference type="AlphaFoldDB" id="A0AA95F3K7"/>
<feature type="transmembrane region" description="Helical" evidence="1">
    <location>
        <begin position="130"/>
        <end position="150"/>
    </location>
</feature>